<gene>
    <name evidence="1" type="ORF">DCAR_0518736</name>
</gene>
<reference evidence="1" key="2">
    <citation type="submission" date="2022-03" db="EMBL/GenBank/DDBJ databases">
        <title>Draft title - Genomic analysis of global carrot germplasm unveils the trajectory of domestication and the origin of high carotenoid orange carrot.</title>
        <authorList>
            <person name="Iorizzo M."/>
            <person name="Ellison S."/>
            <person name="Senalik D."/>
            <person name="Macko-Podgorni A."/>
            <person name="Grzebelus D."/>
            <person name="Bostan H."/>
            <person name="Rolling W."/>
            <person name="Curaba J."/>
            <person name="Simon P."/>
        </authorList>
    </citation>
    <scope>NUCLEOTIDE SEQUENCE</scope>
    <source>
        <tissue evidence="1">Leaf</tissue>
    </source>
</reference>
<dbReference type="GO" id="GO:0000209">
    <property type="term" value="P:protein polyubiquitination"/>
    <property type="evidence" value="ECO:0007669"/>
    <property type="project" value="TreeGrafter"/>
</dbReference>
<proteinExistence type="predicted"/>
<evidence type="ECO:0000313" key="2">
    <source>
        <dbReference type="Proteomes" id="UP000077755"/>
    </source>
</evidence>
<dbReference type="AlphaFoldDB" id="A0A164XG47"/>
<dbReference type="Proteomes" id="UP000077755">
    <property type="component" value="Chromosome 5"/>
</dbReference>
<dbReference type="InterPro" id="IPR036047">
    <property type="entry name" value="F-box-like_dom_sf"/>
</dbReference>
<dbReference type="EMBL" id="CP093347">
    <property type="protein sequence ID" value="WOG99388.1"/>
    <property type="molecule type" value="Genomic_DNA"/>
</dbReference>
<dbReference type="KEGG" id="dcr:108219845"/>
<name>A0A164XG47_DAUCS</name>
<organism evidence="1 2">
    <name type="scientific">Daucus carota subsp. sativus</name>
    <name type="common">Carrot</name>
    <dbReference type="NCBI Taxonomy" id="79200"/>
    <lineage>
        <taxon>Eukaryota</taxon>
        <taxon>Viridiplantae</taxon>
        <taxon>Streptophyta</taxon>
        <taxon>Embryophyta</taxon>
        <taxon>Tracheophyta</taxon>
        <taxon>Spermatophyta</taxon>
        <taxon>Magnoliopsida</taxon>
        <taxon>eudicotyledons</taxon>
        <taxon>Gunneridae</taxon>
        <taxon>Pentapetalae</taxon>
        <taxon>asterids</taxon>
        <taxon>campanulids</taxon>
        <taxon>Apiales</taxon>
        <taxon>Apiaceae</taxon>
        <taxon>Apioideae</taxon>
        <taxon>Scandiceae</taxon>
        <taxon>Daucinae</taxon>
        <taxon>Daucus</taxon>
        <taxon>Daucus sect. Daucus</taxon>
    </lineage>
</organism>
<dbReference type="Gramene" id="KZM93135">
    <property type="protein sequence ID" value="KZM93135"/>
    <property type="gene ID" value="DCAR_016380"/>
</dbReference>
<dbReference type="SUPFAM" id="SSF81383">
    <property type="entry name" value="F-box domain"/>
    <property type="match status" value="1"/>
</dbReference>
<dbReference type="OMA" id="PRTCIAY"/>
<keyword evidence="2" id="KW-1185">Reference proteome</keyword>
<evidence type="ECO:0000313" key="1">
    <source>
        <dbReference type="EMBL" id="WOG99388.1"/>
    </source>
</evidence>
<dbReference type="Pfam" id="PF00646">
    <property type="entry name" value="F-box"/>
    <property type="match status" value="1"/>
</dbReference>
<reference evidence="1" key="1">
    <citation type="journal article" date="2016" name="Nat. Genet.">
        <title>A high-quality carrot genome assembly provides new insights into carotenoid accumulation and asterid genome evolution.</title>
        <authorList>
            <person name="Iorizzo M."/>
            <person name="Ellison S."/>
            <person name="Senalik D."/>
            <person name="Zeng P."/>
            <person name="Satapoomin P."/>
            <person name="Huang J."/>
            <person name="Bowman M."/>
            <person name="Iovene M."/>
            <person name="Sanseverino W."/>
            <person name="Cavagnaro P."/>
            <person name="Yildiz M."/>
            <person name="Macko-Podgorni A."/>
            <person name="Moranska E."/>
            <person name="Grzebelus E."/>
            <person name="Grzebelus D."/>
            <person name="Ashrafi H."/>
            <person name="Zheng Z."/>
            <person name="Cheng S."/>
            <person name="Spooner D."/>
            <person name="Van Deynze A."/>
            <person name="Simon P."/>
        </authorList>
    </citation>
    <scope>NUCLEOTIDE SEQUENCE</scope>
    <source>
        <tissue evidence="1">Leaf</tissue>
    </source>
</reference>
<dbReference type="OrthoDB" id="509497at2759"/>
<sequence length="540" mass="59005">MGDRSRKTITTIDAIGDDLFRNILNRLPAVHFASAACVSRSWHRVCDSILSTPKLASALSLNPSIQDAVEEVCSKVFAEPIRPHFAIVAIGQSFEMHVALRLITKKLGSGIPIICTAAFGLMGRDVATNSFKEIPQWGEEEEDDFFNNGYMYDPSVYADPEFWDRPKTPSNPAVLLTVGFLPGMKVAAVTMSQSKKDVPCVDEFVTNIRECSAIASGVTSPIAIMLFVGLGTYMDPVLEKLDCAMSPETAIVGDGSSVFLCGGNCVQQNSKYSVAGVGLLFMRDRDKPHGIGNIQFHVALSTGMSPIGPMYKAVSVREIRDKGTTWLTARREGSIDKLDGQSILHQIYDEMPGRIKYPSLCLGVLKRRKCFLGSSEMKWITSQVFHEVHGGDEAHLFVEGRGIKSGDPFRVFQSDSHKALSSLEKVCDKFRSLKQHSSSAVGSSSCLTPTLGNNDIIFGGIIFACIGRDDRFFNKYDVDSTPFVENFPGVPLAGLYCGNFELCRGDSSSYDQESGSYLSFAHSYSSVYFVMSYTPSGSGI</sequence>
<protein>
    <submittedName>
        <fullName evidence="1">Uncharacterized protein</fullName>
    </submittedName>
</protein>
<dbReference type="InterPro" id="IPR001810">
    <property type="entry name" value="F-box_dom"/>
</dbReference>
<dbReference type="PANTHER" id="PTHR14939:SF5">
    <property type="entry name" value="F-BOX ONLY PROTEIN 22"/>
    <property type="match status" value="1"/>
</dbReference>
<accession>A0A164XG47</accession>
<dbReference type="PANTHER" id="PTHR14939">
    <property type="entry name" value="F-BOX ONLY PROTEIN 22"/>
    <property type="match status" value="1"/>
</dbReference>
<dbReference type="GO" id="GO:0032436">
    <property type="term" value="P:positive regulation of proteasomal ubiquitin-dependent protein catabolic process"/>
    <property type="evidence" value="ECO:0007669"/>
    <property type="project" value="TreeGrafter"/>
</dbReference>